<protein>
    <recommendedName>
        <fullName evidence="1">HNH nuclease domain-containing protein</fullName>
    </recommendedName>
</protein>
<evidence type="ECO:0000259" key="1">
    <source>
        <dbReference type="SMART" id="SM00507"/>
    </source>
</evidence>
<dbReference type="EMBL" id="JXAL01000024">
    <property type="protein sequence ID" value="KIL35136.1"/>
    <property type="molecule type" value="Genomic_DNA"/>
</dbReference>
<evidence type="ECO:0000313" key="3">
    <source>
        <dbReference type="Proteomes" id="UP000054526"/>
    </source>
</evidence>
<evidence type="ECO:0000313" key="2">
    <source>
        <dbReference type="EMBL" id="KIL35136.1"/>
    </source>
</evidence>
<dbReference type="Proteomes" id="UP000054526">
    <property type="component" value="Unassembled WGS sequence"/>
</dbReference>
<dbReference type="InterPro" id="IPR002711">
    <property type="entry name" value="HNH"/>
</dbReference>
<dbReference type="Gene3D" id="1.10.30.50">
    <property type="match status" value="1"/>
</dbReference>
<keyword evidence="3" id="KW-1185">Reference proteome</keyword>
<dbReference type="InterPro" id="IPR052892">
    <property type="entry name" value="NA-targeting_endonuclease"/>
</dbReference>
<reference evidence="2 3" key="1">
    <citation type="submission" date="2014-12" db="EMBL/GenBank/DDBJ databases">
        <title>Draft genome sequence of Cohnella kolymensis strain B-2846.</title>
        <authorList>
            <person name="Karlyshev A.V."/>
            <person name="Kudryashova E.B."/>
        </authorList>
    </citation>
    <scope>NUCLEOTIDE SEQUENCE [LARGE SCALE GENOMIC DNA]</scope>
    <source>
        <strain evidence="2 3">VKM B-2846</strain>
    </source>
</reference>
<dbReference type="InterPro" id="IPR003615">
    <property type="entry name" value="HNH_nuc"/>
</dbReference>
<comment type="caution">
    <text evidence="2">The sequence shown here is derived from an EMBL/GenBank/DDBJ whole genome shotgun (WGS) entry which is preliminary data.</text>
</comment>
<dbReference type="SMART" id="SM00507">
    <property type="entry name" value="HNHc"/>
    <property type="match status" value="1"/>
</dbReference>
<gene>
    <name evidence="2" type="ORF">SD71_16005</name>
</gene>
<accession>A0ABR5A2B4</accession>
<sequence>MARKSISNKTVKSIVERDGSANCTYCRRFGASRLFTGSKGKGAWLWIEHEIDHVIPLSRGGTDELPNLVITCRNCNRRKNNKLGWVYGT</sequence>
<dbReference type="CDD" id="cd00085">
    <property type="entry name" value="HNHc"/>
    <property type="match status" value="1"/>
</dbReference>
<dbReference type="PANTHER" id="PTHR33877:SF2">
    <property type="entry name" value="OS07G0170200 PROTEIN"/>
    <property type="match status" value="1"/>
</dbReference>
<proteinExistence type="predicted"/>
<dbReference type="PANTHER" id="PTHR33877">
    <property type="entry name" value="SLL1193 PROTEIN"/>
    <property type="match status" value="1"/>
</dbReference>
<dbReference type="RefSeq" id="WP_041065193.1">
    <property type="nucleotide sequence ID" value="NZ_JXAL01000024.1"/>
</dbReference>
<dbReference type="Pfam" id="PF01844">
    <property type="entry name" value="HNH"/>
    <property type="match status" value="1"/>
</dbReference>
<name>A0ABR5A2B4_9BACL</name>
<organism evidence="2 3">
    <name type="scientific">Cohnella kolymensis</name>
    <dbReference type="NCBI Taxonomy" id="1590652"/>
    <lineage>
        <taxon>Bacteria</taxon>
        <taxon>Bacillati</taxon>
        <taxon>Bacillota</taxon>
        <taxon>Bacilli</taxon>
        <taxon>Bacillales</taxon>
        <taxon>Paenibacillaceae</taxon>
        <taxon>Cohnella</taxon>
    </lineage>
</organism>
<feature type="domain" description="HNH nuclease" evidence="1">
    <location>
        <begin position="31"/>
        <end position="77"/>
    </location>
</feature>